<name>E2BGL7_HARSA</name>
<feature type="compositionally biased region" description="Basic and acidic residues" evidence="1">
    <location>
        <begin position="35"/>
        <end position="46"/>
    </location>
</feature>
<evidence type="ECO:0000313" key="3">
    <source>
        <dbReference type="Proteomes" id="UP000008237"/>
    </source>
</evidence>
<evidence type="ECO:0000256" key="1">
    <source>
        <dbReference type="SAM" id="MobiDB-lite"/>
    </source>
</evidence>
<feature type="region of interest" description="Disordered" evidence="1">
    <location>
        <begin position="23"/>
        <end position="53"/>
    </location>
</feature>
<dbReference type="InParanoid" id="E2BGL7"/>
<keyword evidence="3" id="KW-1185">Reference proteome</keyword>
<dbReference type="AlphaFoldDB" id="E2BGL7"/>
<dbReference type="Proteomes" id="UP000008237">
    <property type="component" value="Unassembled WGS sequence"/>
</dbReference>
<accession>E2BGL7</accession>
<gene>
    <name evidence="2" type="ORF">EAI_01229</name>
</gene>
<reference evidence="2 3" key="1">
    <citation type="journal article" date="2010" name="Science">
        <title>Genomic comparison of the ants Camponotus floridanus and Harpegnathos saltator.</title>
        <authorList>
            <person name="Bonasio R."/>
            <person name="Zhang G."/>
            <person name="Ye C."/>
            <person name="Mutti N.S."/>
            <person name="Fang X."/>
            <person name="Qin N."/>
            <person name="Donahue G."/>
            <person name="Yang P."/>
            <person name="Li Q."/>
            <person name="Li C."/>
            <person name="Zhang P."/>
            <person name="Huang Z."/>
            <person name="Berger S.L."/>
            <person name="Reinberg D."/>
            <person name="Wang J."/>
            <person name="Liebig J."/>
        </authorList>
    </citation>
    <scope>NUCLEOTIDE SEQUENCE [LARGE SCALE GENOMIC DNA]</scope>
    <source>
        <strain evidence="2 3">R22 G/1</strain>
    </source>
</reference>
<evidence type="ECO:0000313" key="2">
    <source>
        <dbReference type="EMBL" id="EFN85145.1"/>
    </source>
</evidence>
<proteinExistence type="predicted"/>
<organism evidence="3">
    <name type="scientific">Harpegnathos saltator</name>
    <name type="common">Jerdon's jumping ant</name>
    <dbReference type="NCBI Taxonomy" id="610380"/>
    <lineage>
        <taxon>Eukaryota</taxon>
        <taxon>Metazoa</taxon>
        <taxon>Ecdysozoa</taxon>
        <taxon>Arthropoda</taxon>
        <taxon>Hexapoda</taxon>
        <taxon>Insecta</taxon>
        <taxon>Pterygota</taxon>
        <taxon>Neoptera</taxon>
        <taxon>Endopterygota</taxon>
        <taxon>Hymenoptera</taxon>
        <taxon>Apocrita</taxon>
        <taxon>Aculeata</taxon>
        <taxon>Formicoidea</taxon>
        <taxon>Formicidae</taxon>
        <taxon>Ponerinae</taxon>
        <taxon>Ponerini</taxon>
        <taxon>Harpegnathos</taxon>
    </lineage>
</organism>
<protein>
    <submittedName>
        <fullName evidence="2">Uncharacterized protein</fullName>
    </submittedName>
</protein>
<dbReference type="EMBL" id="GL448193">
    <property type="protein sequence ID" value="EFN85145.1"/>
    <property type="molecule type" value="Genomic_DNA"/>
</dbReference>
<sequence length="61" mass="6603">MKNQEARSAGVCDHSIAVVTGTQFRRTPTDVTPEDPVRAEQSRLEDPQQNAADSICCVSVS</sequence>